<evidence type="ECO:0000256" key="2">
    <source>
        <dbReference type="SAM" id="MobiDB-lite"/>
    </source>
</evidence>
<evidence type="ECO:0000256" key="1">
    <source>
        <dbReference type="SAM" id="Coils"/>
    </source>
</evidence>
<keyword evidence="1" id="KW-0175">Coiled coil</keyword>
<dbReference type="PANTHER" id="PTHR34894:SF5">
    <property type="entry name" value="EF-HAND DOMAIN-CONTAINING PROTEIN"/>
    <property type="match status" value="1"/>
</dbReference>
<gene>
    <name evidence="4" type="ORF">PSON_ATCC_30995.1.T0150144</name>
</gene>
<feature type="region of interest" description="Disordered" evidence="2">
    <location>
        <begin position="1"/>
        <end position="23"/>
    </location>
</feature>
<feature type="coiled-coil region" evidence="1">
    <location>
        <begin position="277"/>
        <end position="346"/>
    </location>
</feature>
<feature type="region of interest" description="Disordered" evidence="2">
    <location>
        <begin position="889"/>
        <end position="943"/>
    </location>
</feature>
<dbReference type="Proteomes" id="UP000692954">
    <property type="component" value="Unassembled WGS sequence"/>
</dbReference>
<dbReference type="InterPro" id="IPR018247">
    <property type="entry name" value="EF_Hand_1_Ca_BS"/>
</dbReference>
<feature type="compositionally biased region" description="Low complexity" evidence="2">
    <location>
        <begin position="842"/>
        <end position="851"/>
    </location>
</feature>
<feature type="region of interest" description="Disordered" evidence="2">
    <location>
        <begin position="480"/>
        <end position="500"/>
    </location>
</feature>
<feature type="compositionally biased region" description="Polar residues" evidence="2">
    <location>
        <begin position="924"/>
        <end position="937"/>
    </location>
</feature>
<dbReference type="GO" id="GO:0005509">
    <property type="term" value="F:calcium ion binding"/>
    <property type="evidence" value="ECO:0007669"/>
    <property type="project" value="InterPro"/>
</dbReference>
<feature type="compositionally biased region" description="Polar residues" evidence="2">
    <location>
        <begin position="761"/>
        <end position="786"/>
    </location>
</feature>
<dbReference type="PROSITE" id="PS00018">
    <property type="entry name" value="EF_HAND_1"/>
    <property type="match status" value="1"/>
</dbReference>
<feature type="compositionally biased region" description="Low complexity" evidence="2">
    <location>
        <begin position="811"/>
        <end position="825"/>
    </location>
</feature>
<evidence type="ECO:0000313" key="5">
    <source>
        <dbReference type="Proteomes" id="UP000692954"/>
    </source>
</evidence>
<evidence type="ECO:0000259" key="3">
    <source>
        <dbReference type="PROSITE" id="PS50222"/>
    </source>
</evidence>
<evidence type="ECO:0000313" key="4">
    <source>
        <dbReference type="EMBL" id="CAD8061128.1"/>
    </source>
</evidence>
<feature type="region of interest" description="Disordered" evidence="2">
    <location>
        <begin position="806"/>
        <end position="851"/>
    </location>
</feature>
<feature type="compositionally biased region" description="Polar residues" evidence="2">
    <location>
        <begin position="889"/>
        <end position="917"/>
    </location>
</feature>
<dbReference type="PROSITE" id="PS50222">
    <property type="entry name" value="EF_HAND_2"/>
    <property type="match status" value="1"/>
</dbReference>
<comment type="caution">
    <text evidence="4">The sequence shown here is derived from an EMBL/GenBank/DDBJ whole genome shotgun (WGS) entry which is preliminary data.</text>
</comment>
<keyword evidence="5" id="KW-1185">Reference proteome</keyword>
<sequence length="1374" mass="163012">MHKNYLPEIHQSHSTHHLESKYKQKIQSSNSSIEWDQLINTSIPNSIKVQVNLKAPGAINLSKLVPSSDVSYLKSTKRNFAKLGTNIYKDPELQQTKYDKGMQSFYSTLYRKSSSRLPFNTNLEKEPFSGRLLDFTEIFQDNKKATGLQRYFSEILKLEMQQNHSEKEMVPPNRQQAIDLKEWLFMMIAYTKQESLNINTRELAERIQLIYASCLRELIKQVSIECTERGELLQIVWDFYVELIGQIIKCYSEQQKESEKSYIEQMQRIQKFHDSQMEDQKIKYQQYQEEIQKIKNETTDTIDEHNLTKAKMLLLTADMRQLLQTNEAQKKEIDSLLLQIMLLRTQDQSDKKQQENEIINVNLSQGQSIVSHLLNYKQTTTDYKFKKSRVKDTNFEKFEQLRQQEQQLKSELIDQQILEPDIEYNDQEVQANIENQEQEIQTDLDSITLEVLEKKLQEQDLKIENFEKAQEQEEQQQIQQQLLQEQQKQNDQEIENNQNSTQIQNQQFDLNQSLFETQVQQAIQLILNSQLDQKQLICDILNQSISQNQHLSQRIAILEREETIQKIELMEKEDLNQELESKLTQAVSDFIDIIKKKKKQINNLLKQKSTLQETLNQVASTHNIQINIPEFIDEEFNISEQNDLEESQENQQEIEQSQNFDQDDDLRIDEYEELEYQFTDRTRNQENEETNKAKEQLKKIVNANEDSQIRNQQQQQFNQEEDKVDQSIRQNTQTSQQNTLQQLDSQTTVNQKDKISHIKQKNQMQNSQNTEKQKKTQNNSSNASKNLENKAEIERKQLQSDLIQNSDKKNQQNNSSNQNVNSQTKQNEKAQKSQTQFTKPEIQQQPIQQTSKQVQQKKQQIIQENLQSQNYKNSLQDKDRKTVKQLNLDQNQGNSVQQVQMKEQSDQNYSINNNPQTTKKRNSKAQNQEKSISMTQNDESISEDLDLESSQIITNNPQGERVKQVINQYKDQKNKNRNKFNPIVLEPKNQKRFRRIYSQNTDVANNLLNELKSKKKQNKKIQFSILQLQKLVIQILSDICKQAEGYKIPFHVCIYDYFKNKYGFKQVAEKKIKQVYQFIYYEKANHIKAKLLAQFCYLTGEMDEIGQKLLTESYQFFSSKNDLNYGKVELLLNYEQVSEFLSEKSSRWLQQQQIQQLLHQYRSQQQNNQRYYINHDNLLLKILECYYSNKKDQQTILESLFNAADLDGNKLIEFSEFKTLHRAIHQDKLSRTQLLQIFTNNADFQDENGDKMLTLSRFTEMSIELGIFQKEHVLKYSEGSEELINKWEKEKSNIKYRFLRAKKFQKVRHTFQELESQIKNQEKDKQTILWVSYKLLNEESQRVLQNYETNQCLNELLPELYLIMQQNKVIEQLE</sequence>
<protein>
    <recommendedName>
        <fullName evidence="3">EF-hand domain-containing protein</fullName>
    </recommendedName>
</protein>
<feature type="compositionally biased region" description="Low complexity" evidence="2">
    <location>
        <begin position="649"/>
        <end position="659"/>
    </location>
</feature>
<feature type="domain" description="EF-hand" evidence="3">
    <location>
        <begin position="1192"/>
        <end position="1227"/>
    </location>
</feature>
<dbReference type="PANTHER" id="PTHR34894">
    <property type="entry name" value="SAM-DEPENDENT METHYLTRANSFERASE RSMI, CONSERVED SITE"/>
    <property type="match status" value="1"/>
</dbReference>
<reference evidence="4" key="1">
    <citation type="submission" date="2021-01" db="EMBL/GenBank/DDBJ databases">
        <authorList>
            <consortium name="Genoscope - CEA"/>
            <person name="William W."/>
        </authorList>
    </citation>
    <scope>NUCLEOTIDE SEQUENCE</scope>
</reference>
<feature type="region of interest" description="Disordered" evidence="2">
    <location>
        <begin position="708"/>
        <end position="788"/>
    </location>
</feature>
<accession>A0A8S1L0E8</accession>
<proteinExistence type="predicted"/>
<feature type="compositionally biased region" description="Low complexity" evidence="2">
    <location>
        <begin position="730"/>
        <end position="748"/>
    </location>
</feature>
<name>A0A8S1L0E8_9CILI</name>
<dbReference type="EMBL" id="CAJJDN010000015">
    <property type="protein sequence ID" value="CAD8061128.1"/>
    <property type="molecule type" value="Genomic_DNA"/>
</dbReference>
<feature type="compositionally biased region" description="Low complexity" evidence="2">
    <location>
        <begin position="708"/>
        <end position="718"/>
    </location>
</feature>
<feature type="region of interest" description="Disordered" evidence="2">
    <location>
        <begin position="642"/>
        <end position="665"/>
    </location>
</feature>
<dbReference type="OrthoDB" id="1927454at2759"/>
<organism evidence="4 5">
    <name type="scientific">Paramecium sonneborni</name>
    <dbReference type="NCBI Taxonomy" id="65129"/>
    <lineage>
        <taxon>Eukaryota</taxon>
        <taxon>Sar</taxon>
        <taxon>Alveolata</taxon>
        <taxon>Ciliophora</taxon>
        <taxon>Intramacronucleata</taxon>
        <taxon>Oligohymenophorea</taxon>
        <taxon>Peniculida</taxon>
        <taxon>Parameciidae</taxon>
        <taxon>Paramecium</taxon>
    </lineage>
</organism>
<dbReference type="InterPro" id="IPR002048">
    <property type="entry name" value="EF_hand_dom"/>
</dbReference>